<organism evidence="2 3">
    <name type="scientific">Bursaphelenchus xylophilus</name>
    <name type="common">Pinewood nematode worm</name>
    <name type="synonym">Aphelenchoides xylophilus</name>
    <dbReference type="NCBI Taxonomy" id="6326"/>
    <lineage>
        <taxon>Eukaryota</taxon>
        <taxon>Metazoa</taxon>
        <taxon>Ecdysozoa</taxon>
        <taxon>Nematoda</taxon>
        <taxon>Chromadorea</taxon>
        <taxon>Rhabditida</taxon>
        <taxon>Tylenchina</taxon>
        <taxon>Tylenchomorpha</taxon>
        <taxon>Aphelenchoidea</taxon>
        <taxon>Aphelenchoididae</taxon>
        <taxon>Bursaphelenchus</taxon>
    </lineage>
</organism>
<dbReference type="Proteomes" id="UP000659654">
    <property type="component" value="Unassembled WGS sequence"/>
</dbReference>
<dbReference type="Gene3D" id="3.30.460.10">
    <property type="entry name" value="Beta Polymerase, domain 2"/>
    <property type="match status" value="1"/>
</dbReference>
<dbReference type="GO" id="GO:0005737">
    <property type="term" value="C:cytoplasm"/>
    <property type="evidence" value="ECO:0007669"/>
    <property type="project" value="UniProtKB-SubCell"/>
</dbReference>
<comment type="caution">
    <text evidence="2">The sequence shown here is derived from an EMBL/GenBank/DDBJ whole genome shotgun (WGS) entry which is preliminary data.</text>
</comment>
<dbReference type="InterPro" id="IPR043519">
    <property type="entry name" value="NT_sf"/>
</dbReference>
<dbReference type="EMBL" id="CAJFDI010000005">
    <property type="protein sequence ID" value="CAD5231876.1"/>
    <property type="molecule type" value="Genomic_DNA"/>
</dbReference>
<keyword evidence="3" id="KW-1185">Reference proteome</keyword>
<dbReference type="SUPFAM" id="SSF81301">
    <property type="entry name" value="Nucleotidyltransferase"/>
    <property type="match status" value="1"/>
</dbReference>
<dbReference type="EMBL" id="CAJFCV020000005">
    <property type="protein sequence ID" value="CAG9123413.1"/>
    <property type="molecule type" value="Genomic_DNA"/>
</dbReference>
<evidence type="ECO:0000313" key="3">
    <source>
        <dbReference type="Proteomes" id="UP000659654"/>
    </source>
</evidence>
<evidence type="ECO:0000313" key="2">
    <source>
        <dbReference type="EMBL" id="CAD5231876.1"/>
    </source>
</evidence>
<protein>
    <submittedName>
        <fullName evidence="2">(pine wood nematode) hypothetical protein</fullName>
    </submittedName>
</protein>
<dbReference type="SUPFAM" id="SSF81631">
    <property type="entry name" value="PAP/OAS1 substrate-binding domain"/>
    <property type="match status" value="1"/>
</dbReference>
<gene>
    <name evidence="2" type="ORF">BXYJ_LOCUS11967</name>
</gene>
<reference evidence="2" key="1">
    <citation type="submission" date="2020-09" db="EMBL/GenBank/DDBJ databases">
        <authorList>
            <person name="Kikuchi T."/>
        </authorList>
    </citation>
    <scope>NUCLEOTIDE SEQUENCE</scope>
    <source>
        <strain evidence="2">Ka4C1</strain>
    </source>
</reference>
<dbReference type="OrthoDB" id="10266662at2759"/>
<name>A0A7I8X6P2_BURXY</name>
<dbReference type="GO" id="GO:0046872">
    <property type="term" value="F:metal ion binding"/>
    <property type="evidence" value="ECO:0007669"/>
    <property type="project" value="UniProtKB-KW"/>
</dbReference>
<evidence type="ECO:0000259" key="1">
    <source>
        <dbReference type="Pfam" id="PF22600"/>
    </source>
</evidence>
<accession>A0A7I8X6P2</accession>
<dbReference type="Gene3D" id="1.10.1410.10">
    <property type="match status" value="1"/>
</dbReference>
<dbReference type="Proteomes" id="UP000582659">
    <property type="component" value="Unassembled WGS sequence"/>
</dbReference>
<dbReference type="GO" id="GO:0031123">
    <property type="term" value="P:RNA 3'-end processing"/>
    <property type="evidence" value="ECO:0007669"/>
    <property type="project" value="TreeGrafter"/>
</dbReference>
<dbReference type="Pfam" id="PF22600">
    <property type="entry name" value="MTPAP-like_central"/>
    <property type="match status" value="1"/>
</dbReference>
<proteinExistence type="predicted"/>
<dbReference type="AlphaFoldDB" id="A0A7I8X6P2"/>
<feature type="domain" description="Poly(A) RNA polymerase mitochondrial-like central palm" evidence="1">
    <location>
        <begin position="72"/>
        <end position="215"/>
    </location>
</feature>
<dbReference type="InterPro" id="IPR054708">
    <property type="entry name" value="MTPAP-like_central"/>
</dbReference>
<dbReference type="GO" id="GO:1990817">
    <property type="term" value="F:poly(A) RNA polymerase activity"/>
    <property type="evidence" value="ECO:0007669"/>
    <property type="project" value="UniProtKB-ARBA"/>
</dbReference>
<dbReference type="PANTHER" id="PTHR12271">
    <property type="entry name" value="POLY A POLYMERASE CID PAP -RELATED"/>
    <property type="match status" value="1"/>
</dbReference>
<dbReference type="SMR" id="A0A7I8X6P2"/>
<sequence>MKLEFQKTILRFRAKFMGSSKKKKLTSEAFVLPSTSSESAEEQDLDEDEYSGLYYYLQPKKKRELSVTVQVINQKLEQVYHEFRPSTEVVLGQIHLYSVIHKQVTDLFKCVDVYAFGSAVNGFGYLESDMDLTIIGFSEHQMKRTKEGLLEDLKAYLMEEENVQENGLSDAMLLAKTKFPLIKMQSNFNGHSYFLDLGINSRKGISNSLLLNCYARIDKRVRLLDMVVKEWTKLNHLFGGSKQRFNSYSLTLMVIYYLQRGIKPPLLPNLHQEVMDIFNVQFNEDPFEVIKEFELKFDPEEQEMTLIELFFGFVEFYDSFDFKNELIAIHKKENVSSGYQSDEDCTSLINIEDPCEGNNPARGVSQECFDGFKAVLSRVHTSKWFNILSNPAQFDPKTYGLDLKVFLNYFGVDMQRDDALHNVQLDSLYSTLYPLEAHNIFLS</sequence>
<dbReference type="PANTHER" id="PTHR12271:SF40">
    <property type="entry name" value="POLY(A) RNA POLYMERASE GLD2"/>
    <property type="match status" value="1"/>
</dbReference>